<reference evidence="2 3" key="1">
    <citation type="journal article" date="2010" name="Stand. Genomic Sci.">
        <title>Non-contiguous finished genome sequence of Aminomonas paucivorans type strain (GLU-3).</title>
        <authorList>
            <person name="Pitluck S."/>
            <person name="Yasawong M."/>
            <person name="Held B."/>
            <person name="Lapidus A."/>
            <person name="Nolan M."/>
            <person name="Copeland A."/>
            <person name="Lucas S."/>
            <person name="Del Rio T.G."/>
            <person name="Tice H."/>
            <person name="Cheng J.F."/>
            <person name="Chertkov O."/>
            <person name="Goodwin L."/>
            <person name="Tapia R."/>
            <person name="Han C."/>
            <person name="Liolios K."/>
            <person name="Ivanova N."/>
            <person name="Mavromatis K."/>
            <person name="Ovchinnikova G."/>
            <person name="Pati A."/>
            <person name="Chen A."/>
            <person name="Palaniappan K."/>
            <person name="Land M."/>
            <person name="Hauser L."/>
            <person name="Chang Y.J."/>
            <person name="Jeffries C.D."/>
            <person name="Pukall R."/>
            <person name="Spring S."/>
            <person name="Rohde M."/>
            <person name="Sikorski J."/>
            <person name="Goker M."/>
            <person name="Woyke T."/>
            <person name="Bristow J."/>
            <person name="Eisen J.A."/>
            <person name="Markowitz V."/>
            <person name="Hugenholtz P."/>
            <person name="Kyrpides N.C."/>
            <person name="Klenk H.P."/>
        </authorList>
    </citation>
    <scope>NUCLEOTIDE SEQUENCE [LARGE SCALE GENOMIC DNA]</scope>
    <source>
        <strain evidence="2 3">DSM 12260</strain>
    </source>
</reference>
<accession>E3CUP0</accession>
<feature type="transmembrane region" description="Helical" evidence="1">
    <location>
        <begin position="35"/>
        <end position="57"/>
    </location>
</feature>
<name>E3CUP0_9BACT</name>
<keyword evidence="3" id="KW-1185">Reference proteome</keyword>
<keyword evidence="1" id="KW-0472">Membrane</keyword>
<evidence type="ECO:0000256" key="1">
    <source>
        <dbReference type="SAM" id="Phobius"/>
    </source>
</evidence>
<sequence length="80" mass="9101">MEDGLQYLYCFLAGMILGPVVVQFLAVLFEGLSLSFGILWGFVRLLRFLLAGLRNGLRQSAEEIRRRERSRRGVEKHGSS</sequence>
<evidence type="ECO:0000313" key="2">
    <source>
        <dbReference type="EMBL" id="EFQ23120.1"/>
    </source>
</evidence>
<dbReference type="AlphaFoldDB" id="E3CUP0"/>
<organism evidence="2 3">
    <name type="scientific">Aminomonas paucivorans DSM 12260</name>
    <dbReference type="NCBI Taxonomy" id="584708"/>
    <lineage>
        <taxon>Bacteria</taxon>
        <taxon>Thermotogati</taxon>
        <taxon>Synergistota</taxon>
        <taxon>Synergistia</taxon>
        <taxon>Synergistales</taxon>
        <taxon>Synergistaceae</taxon>
        <taxon>Aminomonas</taxon>
    </lineage>
</organism>
<gene>
    <name evidence="2" type="ORF">Apau_0691</name>
</gene>
<dbReference type="STRING" id="584708.Apau_0691"/>
<dbReference type="EMBL" id="CM001022">
    <property type="protein sequence ID" value="EFQ23120.1"/>
    <property type="molecule type" value="Genomic_DNA"/>
</dbReference>
<dbReference type="HOGENOM" id="CLU_2581956_0_0_0"/>
<keyword evidence="1" id="KW-1133">Transmembrane helix</keyword>
<evidence type="ECO:0000313" key="3">
    <source>
        <dbReference type="Proteomes" id="UP000005096"/>
    </source>
</evidence>
<proteinExistence type="predicted"/>
<protein>
    <submittedName>
        <fullName evidence="2">ATPase, Ca++ transporting, type 2C, member 1 Ca2+-transporting ATPase</fullName>
    </submittedName>
</protein>
<dbReference type="RefSeq" id="WP_006300284.1">
    <property type="nucleotide sequence ID" value="NZ_CM001022.1"/>
</dbReference>
<dbReference type="PaxDb" id="584708-Apau_0691"/>
<feature type="transmembrane region" description="Helical" evidence="1">
    <location>
        <begin position="7"/>
        <end position="29"/>
    </location>
</feature>
<keyword evidence="1" id="KW-0812">Transmembrane</keyword>
<dbReference type="Proteomes" id="UP000005096">
    <property type="component" value="Chromosome"/>
</dbReference>